<dbReference type="InterPro" id="IPR003822">
    <property type="entry name" value="PAH"/>
</dbReference>
<reference evidence="5 6" key="1">
    <citation type="journal article" date="2024" name="J. Plant Pathol.">
        <title>Sequence and assembly of the genome of Seiridium unicorne, isolate CBS 538.82, causal agent of cypress canker disease.</title>
        <authorList>
            <person name="Scali E."/>
            <person name="Rocca G.D."/>
            <person name="Danti R."/>
            <person name="Garbelotto M."/>
            <person name="Barberini S."/>
            <person name="Baroncelli R."/>
            <person name="Emiliani G."/>
        </authorList>
    </citation>
    <scope>NUCLEOTIDE SEQUENCE [LARGE SCALE GENOMIC DNA]</scope>
    <source>
        <strain evidence="5 6">BM-138-508</strain>
    </source>
</reference>
<keyword evidence="6" id="KW-1185">Reference proteome</keyword>
<accession>A0ABR2UEX0</accession>
<protein>
    <submittedName>
        <fullName evidence="5">Uncharacterized protein</fullName>
    </submittedName>
</protein>
<dbReference type="Proteomes" id="UP001408356">
    <property type="component" value="Unassembled WGS sequence"/>
</dbReference>
<evidence type="ECO:0000313" key="6">
    <source>
        <dbReference type="Proteomes" id="UP001408356"/>
    </source>
</evidence>
<feature type="region of interest" description="Disordered" evidence="4">
    <location>
        <begin position="88"/>
        <end position="113"/>
    </location>
</feature>
<dbReference type="Pfam" id="PF02671">
    <property type="entry name" value="PAH"/>
    <property type="match status" value="1"/>
</dbReference>
<evidence type="ECO:0000256" key="3">
    <source>
        <dbReference type="PROSITE-ProRule" id="PRU00810"/>
    </source>
</evidence>
<evidence type="ECO:0000256" key="2">
    <source>
        <dbReference type="ARBA" id="ARBA00023242"/>
    </source>
</evidence>
<dbReference type="Gene3D" id="1.20.1160.11">
    <property type="entry name" value="Paired amphipathic helix"/>
    <property type="match status" value="1"/>
</dbReference>
<evidence type="ECO:0000313" key="5">
    <source>
        <dbReference type="EMBL" id="KAK9412886.1"/>
    </source>
</evidence>
<comment type="caution">
    <text evidence="5">The sequence shown here is derived from an EMBL/GenBank/DDBJ whole genome shotgun (WGS) entry which is preliminary data.</text>
</comment>
<name>A0ABR2UEX0_9PEZI</name>
<organism evidence="5 6">
    <name type="scientific">Seiridium unicorne</name>
    <dbReference type="NCBI Taxonomy" id="138068"/>
    <lineage>
        <taxon>Eukaryota</taxon>
        <taxon>Fungi</taxon>
        <taxon>Dikarya</taxon>
        <taxon>Ascomycota</taxon>
        <taxon>Pezizomycotina</taxon>
        <taxon>Sordariomycetes</taxon>
        <taxon>Xylariomycetidae</taxon>
        <taxon>Amphisphaeriales</taxon>
        <taxon>Sporocadaceae</taxon>
        <taxon>Seiridium</taxon>
    </lineage>
</organism>
<dbReference type="PROSITE" id="PS51477">
    <property type="entry name" value="PAH"/>
    <property type="match status" value="1"/>
</dbReference>
<gene>
    <name evidence="5" type="ORF">SUNI508_12299</name>
</gene>
<proteinExistence type="predicted"/>
<dbReference type="EMBL" id="JARVKF010000447">
    <property type="protein sequence ID" value="KAK9412886.1"/>
    <property type="molecule type" value="Genomic_DNA"/>
</dbReference>
<dbReference type="InterPro" id="IPR036600">
    <property type="entry name" value="PAH_sf"/>
</dbReference>
<evidence type="ECO:0000256" key="1">
    <source>
        <dbReference type="ARBA" id="ARBA00004123"/>
    </source>
</evidence>
<keyword evidence="2 3" id="KW-0539">Nucleus</keyword>
<comment type="subcellular location">
    <subcellularLocation>
        <location evidence="1 3">Nucleus</location>
    </subcellularLocation>
</comment>
<evidence type="ECO:0000256" key="4">
    <source>
        <dbReference type="SAM" id="MobiDB-lite"/>
    </source>
</evidence>
<sequence>MNRPNDHRFDLIVQLFTIQIMAQPNLSSNPNMNRSLDYLKQVQGILTPIARQDTFSVDSETYQGFLTILKDYYDAFRSDIEEVVAKHKAAKEAGTTPETTAPDGSTEDVTKRRNERTAKALEDVKALFAGHDDLIKGFEEFLPGTTEKQS</sequence>